<dbReference type="InterPro" id="IPR004330">
    <property type="entry name" value="FAR1_DNA_bnd_dom"/>
</dbReference>
<feature type="domain" description="SWIM-type" evidence="7">
    <location>
        <begin position="762"/>
        <end position="798"/>
    </location>
</feature>
<evidence type="ECO:0000256" key="4">
    <source>
        <dbReference type="ARBA" id="ARBA00022833"/>
    </source>
</evidence>
<evidence type="ECO:0000313" key="8">
    <source>
        <dbReference type="EMBL" id="TQD79541.1"/>
    </source>
</evidence>
<dbReference type="STRING" id="106549.A0A540KZ83"/>
<dbReference type="Pfam" id="PF03101">
    <property type="entry name" value="FAR1"/>
    <property type="match status" value="1"/>
</dbReference>
<evidence type="ECO:0000259" key="7">
    <source>
        <dbReference type="PROSITE" id="PS50966"/>
    </source>
</evidence>
<feature type="region of interest" description="Disordered" evidence="6">
    <location>
        <begin position="1017"/>
        <end position="1043"/>
    </location>
</feature>
<name>A0A540KZ83_MALBA</name>
<dbReference type="GO" id="GO:0008270">
    <property type="term" value="F:zinc ion binding"/>
    <property type="evidence" value="ECO:0007669"/>
    <property type="project" value="UniProtKB-KW"/>
</dbReference>
<accession>A0A540KZ83</accession>
<comment type="similarity">
    <text evidence="1">Belongs to the FHY3/FAR1 family.</text>
</comment>
<gene>
    <name evidence="8" type="ORF">C1H46_034901</name>
</gene>
<evidence type="ECO:0000256" key="6">
    <source>
        <dbReference type="SAM" id="MobiDB-lite"/>
    </source>
</evidence>
<dbReference type="EMBL" id="VIEB01000853">
    <property type="protein sequence ID" value="TQD79541.1"/>
    <property type="molecule type" value="Genomic_DNA"/>
</dbReference>
<keyword evidence="9" id="KW-1185">Reference proteome</keyword>
<keyword evidence="3 5" id="KW-0863">Zinc-finger</keyword>
<dbReference type="PANTHER" id="PTHR31669:SF280">
    <property type="entry name" value="PROTEIN FAR1-RELATED SEQUENCE 2"/>
    <property type="match status" value="1"/>
</dbReference>
<reference evidence="8 9" key="1">
    <citation type="journal article" date="2019" name="G3 (Bethesda)">
        <title>Sequencing of a Wild Apple (Malus baccata) Genome Unravels the Differences Between Cultivated and Wild Apple Species Regarding Disease Resistance and Cold Tolerance.</title>
        <authorList>
            <person name="Chen X."/>
        </authorList>
    </citation>
    <scope>NUCLEOTIDE SEQUENCE [LARGE SCALE GENOMIC DNA]</scope>
    <source>
        <strain evidence="9">cv. Shandingzi</strain>
        <tissue evidence="8">Leaves</tissue>
    </source>
</reference>
<keyword evidence="2" id="KW-0479">Metal-binding</keyword>
<proteinExistence type="inferred from homology"/>
<organism evidence="8 9">
    <name type="scientific">Malus baccata</name>
    <name type="common">Siberian crab apple</name>
    <name type="synonym">Pyrus baccata</name>
    <dbReference type="NCBI Taxonomy" id="106549"/>
    <lineage>
        <taxon>Eukaryota</taxon>
        <taxon>Viridiplantae</taxon>
        <taxon>Streptophyta</taxon>
        <taxon>Embryophyta</taxon>
        <taxon>Tracheophyta</taxon>
        <taxon>Spermatophyta</taxon>
        <taxon>Magnoliopsida</taxon>
        <taxon>eudicotyledons</taxon>
        <taxon>Gunneridae</taxon>
        <taxon>Pentapetalae</taxon>
        <taxon>rosids</taxon>
        <taxon>fabids</taxon>
        <taxon>Rosales</taxon>
        <taxon>Rosaceae</taxon>
        <taxon>Amygdaloideae</taxon>
        <taxon>Maleae</taxon>
        <taxon>Malus</taxon>
    </lineage>
</organism>
<dbReference type="AlphaFoldDB" id="A0A540KZ83"/>
<sequence>MEIDLELPSCEQDKLDIRADKDVNIVDVTDEINVEEERVSYPIMSDRVKEVDGLNAEQGIGSDKDVDIVDISYEVNVEEEHVGSPTTSYHVKEVDGLNAEQSVGLDKDVDILDGADEINVVEESVSALTTSEHVRGADGLSAEESVRSGKHVNGVDVPYEINVEANVSSPTTTDHVKEVYGLNAEQRVGSDKDVDIVDVNDEINVDEEHVSSLTSDCVKEEDGFNADQSFGSDKDVDIVDITDEVNVEEEHVTSPITSDHVMEVDGLNAEQSVFSLNDQNDLNNVGVDSLDKGKGVVEEPENGLEFESKEEAYSYYREYARSVGFGITIKASRRSKKSGKFIDIKIACSRFGSKRELGTTVNPRTCITKTDCKASLHIKRKESEKWVVHSFVKEHNHEICPDDFIYAISGRNKKPAIVVPQKTGLQLALDEEDVRVMFEHFMSMQDEDPNFFYAIDFDHEKRLRSVFWVDSKCKRDYSSFCDAVFFDTYYVRNNYKIPFVPIVGVNHHFQYILLGCALIGEETTSAFVWLMRTWLKAVGGQAPVVVITDQDKFLKEAVEDVFTDARHCFCLWHVLTRIPGNLGSINEKETFIEKFSKCIYRSWTVEQFEKEWSKLVDRFELRENEWVHSLYEDRKKWAPTYMQDSFLAGMSTRERSGSITSFFDRYISQEATFKDFIEQYKAFCKDSYDMEAGASLKTQDKQPGLRSFSPFEKQMSTIYTDAVFKKFEDEVFGLASCHLKKEGENEASVIFRVTDLEERQNFIVSWNEADQKVCCLCHSFECRGFLCRHAILVLQVSGVYTIPSHYILKRWTKDAKVRHTVSDGSKRLNCRVQHFNDLCKLAVKLGEEGSLSPDAYHIALQALETVMKHCVDVNNSVRSVLEPVSANHGFIDVEVVDPSCSVAKLSKKKKTYKKRKVQTELDGTAIRLQDSCQQMELMKSRAHKLDNCYVPQQESERGQLNSISPIHEGCYDNQQVTQGQVHSLPTHTRHLGTQQSLQGMLQLQPSPRAPIVHGCYEIRGNPDDMEQSVGSSRKHRRDKHPPK</sequence>
<evidence type="ECO:0000256" key="5">
    <source>
        <dbReference type="PROSITE-ProRule" id="PRU00325"/>
    </source>
</evidence>
<evidence type="ECO:0000256" key="1">
    <source>
        <dbReference type="ARBA" id="ARBA00005889"/>
    </source>
</evidence>
<keyword evidence="4" id="KW-0862">Zinc</keyword>
<dbReference type="InterPro" id="IPR007527">
    <property type="entry name" value="Znf_SWIM"/>
</dbReference>
<dbReference type="Proteomes" id="UP000315295">
    <property type="component" value="Unassembled WGS sequence"/>
</dbReference>
<dbReference type="InterPro" id="IPR031052">
    <property type="entry name" value="FHY3/FAR1"/>
</dbReference>
<dbReference type="Pfam" id="PF10551">
    <property type="entry name" value="MULE"/>
    <property type="match status" value="1"/>
</dbReference>
<dbReference type="InterPro" id="IPR018289">
    <property type="entry name" value="MULE_transposase_dom"/>
</dbReference>
<dbReference type="GO" id="GO:0006355">
    <property type="term" value="P:regulation of DNA-templated transcription"/>
    <property type="evidence" value="ECO:0007669"/>
    <property type="project" value="InterPro"/>
</dbReference>
<evidence type="ECO:0000256" key="2">
    <source>
        <dbReference type="ARBA" id="ARBA00022723"/>
    </source>
</evidence>
<protein>
    <recommendedName>
        <fullName evidence="7">SWIM-type domain-containing protein</fullName>
    </recommendedName>
</protein>
<feature type="compositionally biased region" description="Basic residues" evidence="6">
    <location>
        <begin position="1032"/>
        <end position="1043"/>
    </location>
</feature>
<comment type="caution">
    <text evidence="8">The sequence shown here is derived from an EMBL/GenBank/DDBJ whole genome shotgun (WGS) entry which is preliminary data.</text>
</comment>
<evidence type="ECO:0000256" key="3">
    <source>
        <dbReference type="ARBA" id="ARBA00022771"/>
    </source>
</evidence>
<dbReference type="InterPro" id="IPR006564">
    <property type="entry name" value="Znf_PMZ"/>
</dbReference>
<evidence type="ECO:0000313" key="9">
    <source>
        <dbReference type="Proteomes" id="UP000315295"/>
    </source>
</evidence>
<dbReference type="SMART" id="SM00575">
    <property type="entry name" value="ZnF_PMZ"/>
    <property type="match status" value="1"/>
</dbReference>
<dbReference type="PROSITE" id="PS50966">
    <property type="entry name" value="ZF_SWIM"/>
    <property type="match status" value="1"/>
</dbReference>
<dbReference type="PANTHER" id="PTHR31669">
    <property type="entry name" value="PROTEIN FAR1-RELATED SEQUENCE 10-RELATED"/>
    <property type="match status" value="1"/>
</dbReference>